<comment type="caution">
    <text evidence="1">The sequence shown here is derived from an EMBL/GenBank/DDBJ whole genome shotgun (WGS) entry which is preliminary data.</text>
</comment>
<gene>
    <name evidence="1" type="ORF">QYT958_LOCUS37554</name>
</gene>
<feature type="non-terminal residue" evidence="1">
    <location>
        <position position="245"/>
    </location>
</feature>
<feature type="non-terminal residue" evidence="1">
    <location>
        <position position="1"/>
    </location>
</feature>
<dbReference type="Proteomes" id="UP000663848">
    <property type="component" value="Unassembled WGS sequence"/>
</dbReference>
<dbReference type="AlphaFoldDB" id="A0A822A8U3"/>
<protein>
    <submittedName>
        <fullName evidence="1">Uncharacterized protein</fullName>
    </submittedName>
</protein>
<reference evidence="1" key="1">
    <citation type="submission" date="2021-02" db="EMBL/GenBank/DDBJ databases">
        <authorList>
            <person name="Nowell W R."/>
        </authorList>
    </citation>
    <scope>NUCLEOTIDE SEQUENCE</scope>
</reference>
<accession>A0A822A8U3</accession>
<dbReference type="EMBL" id="CAJOBR010031513">
    <property type="protein sequence ID" value="CAF4995409.1"/>
    <property type="molecule type" value="Genomic_DNA"/>
</dbReference>
<sequence>MGHFVSKEKEISNNNEVLIFTQEILSESGSSTAPSPTLSDSSISSFSSNTTSFSSQGQIILSSSCSSSEINPILSSYQLINSSRFHFVPSNEQYYFDNQSTNEIFSIVLPISSSRCKNDLFLSEFHQNTIIHNCNTLSSAIDDVLQQDFIRVHRRTKTILIEHNKLECINLKDLKQFDTPSLIFDEDKKLVYLTKYIRPNEFESITYNTKDVPQMLLSSCDHCSLLISGSKFNNHLHSFLLANVT</sequence>
<organism evidence="1 2">
    <name type="scientific">Rotaria socialis</name>
    <dbReference type="NCBI Taxonomy" id="392032"/>
    <lineage>
        <taxon>Eukaryota</taxon>
        <taxon>Metazoa</taxon>
        <taxon>Spiralia</taxon>
        <taxon>Gnathifera</taxon>
        <taxon>Rotifera</taxon>
        <taxon>Eurotatoria</taxon>
        <taxon>Bdelloidea</taxon>
        <taxon>Philodinida</taxon>
        <taxon>Philodinidae</taxon>
        <taxon>Rotaria</taxon>
    </lineage>
</organism>
<proteinExistence type="predicted"/>
<evidence type="ECO:0000313" key="2">
    <source>
        <dbReference type="Proteomes" id="UP000663848"/>
    </source>
</evidence>
<name>A0A822A8U3_9BILA</name>
<evidence type="ECO:0000313" key="1">
    <source>
        <dbReference type="EMBL" id="CAF4995409.1"/>
    </source>
</evidence>